<dbReference type="Gene3D" id="1.25.40.10">
    <property type="entry name" value="Tetratricopeptide repeat domain"/>
    <property type="match status" value="1"/>
</dbReference>
<name>F4Q955_CACFS</name>
<organism evidence="1 2">
    <name type="scientific">Cavenderia fasciculata</name>
    <name type="common">Slime mold</name>
    <name type="synonym">Dictyostelium fasciculatum</name>
    <dbReference type="NCBI Taxonomy" id="261658"/>
    <lineage>
        <taxon>Eukaryota</taxon>
        <taxon>Amoebozoa</taxon>
        <taxon>Evosea</taxon>
        <taxon>Eumycetozoa</taxon>
        <taxon>Dictyostelia</taxon>
        <taxon>Acytosteliales</taxon>
        <taxon>Cavenderiaceae</taxon>
        <taxon>Cavenderia</taxon>
    </lineage>
</organism>
<dbReference type="Proteomes" id="UP000007797">
    <property type="component" value="Unassembled WGS sequence"/>
</dbReference>
<proteinExistence type="predicted"/>
<dbReference type="RefSeq" id="XP_004351944.1">
    <property type="nucleotide sequence ID" value="XM_004351892.1"/>
</dbReference>
<reference evidence="2" key="1">
    <citation type="journal article" date="2011" name="Genome Res.">
        <title>Phylogeny-wide analysis of social amoeba genomes highlights ancient origins for complex intercellular communication.</title>
        <authorList>
            <person name="Heidel A.J."/>
            <person name="Lawal H.M."/>
            <person name="Felder M."/>
            <person name="Schilde C."/>
            <person name="Helps N.R."/>
            <person name="Tunggal B."/>
            <person name="Rivero F."/>
            <person name="John U."/>
            <person name="Schleicher M."/>
            <person name="Eichinger L."/>
            <person name="Platzer M."/>
            <person name="Noegel A.A."/>
            <person name="Schaap P."/>
            <person name="Gloeckner G."/>
        </authorList>
    </citation>
    <scope>NUCLEOTIDE SEQUENCE [LARGE SCALE GENOMIC DNA]</scope>
    <source>
        <strain evidence="2">SH3</strain>
    </source>
</reference>
<dbReference type="OMA" id="NIECEEY"/>
<sequence>MEDDDAFGNIECEEYEPKGKKSIPKVDYTPKIDDHLWFLDCIDKEEMERILKKDLKELKVKENVDRKRLKVMLKSIYYKIDYLYLNQDYEKCLECCQQIRNFNRVLQDKTSKLLVPDLEIRCSYRLGHYQSAIDKIIKFEESTLSNINRAAAQKYMDILILYPQSLHHLLRFNESIVQYQKCIVISNFVWEWWFNMALAYIGLPIEAINKNNYKSLIDGDTMKITNQLQSLLDQSFSMNNNISDNHLFCAHYSLKSTLYFIQQSINVKKRLDAKLNYAKPLQSILVIIQHLLDQCNIDHIDIHSTTLTTSTTIPFNDFEIKHFVEFKEMLQPDDDDEEEINPYDL</sequence>
<dbReference type="EMBL" id="GL883026">
    <property type="protein sequence ID" value="EGG15224.1"/>
    <property type="molecule type" value="Genomic_DNA"/>
</dbReference>
<dbReference type="KEGG" id="dfa:DFA_10054"/>
<evidence type="ECO:0000313" key="2">
    <source>
        <dbReference type="Proteomes" id="UP000007797"/>
    </source>
</evidence>
<keyword evidence="2" id="KW-1185">Reference proteome</keyword>
<dbReference type="AlphaFoldDB" id="F4Q955"/>
<accession>F4Q955</accession>
<gene>
    <name evidence="1" type="ORF">DFA_10054</name>
</gene>
<dbReference type="GeneID" id="14867492"/>
<dbReference type="OrthoDB" id="19985at2759"/>
<evidence type="ECO:0000313" key="1">
    <source>
        <dbReference type="EMBL" id="EGG15224.1"/>
    </source>
</evidence>
<dbReference type="InterPro" id="IPR011990">
    <property type="entry name" value="TPR-like_helical_dom_sf"/>
</dbReference>
<protein>
    <submittedName>
        <fullName evidence="1">Uncharacterized protein</fullName>
    </submittedName>
</protein>